<reference evidence="7 8" key="1">
    <citation type="journal article" date="2010" name="Stand. Genomic Sci.">
        <title>Complete genome sequence of Segniliparus rotundus type strain (CDC 1076).</title>
        <authorList>
            <person name="Sikorski J."/>
            <person name="Lapidus A."/>
            <person name="Copeland A."/>
            <person name="Misra M."/>
            <person name="Glavina Del Rio T."/>
            <person name="Nolan M."/>
            <person name="Lucas S."/>
            <person name="Chen F."/>
            <person name="Tice H."/>
            <person name="Cheng J.F."/>
            <person name="Jando M."/>
            <person name="Schneider S."/>
            <person name="Bruce D."/>
            <person name="Goodwin L."/>
            <person name="Pitluck S."/>
            <person name="Liolios K."/>
            <person name="Mikhailova N."/>
            <person name="Pati A."/>
            <person name="Ivanova N."/>
            <person name="Mavromatis K."/>
            <person name="Chen A."/>
            <person name="Palaniappan K."/>
            <person name="Chertkov O."/>
            <person name="Land M."/>
            <person name="Hauser L."/>
            <person name="Chang Y.J."/>
            <person name="Jeffries C.D."/>
            <person name="Brettin T."/>
            <person name="Detter J.C."/>
            <person name="Han C."/>
            <person name="Rohde M."/>
            <person name="Goker M."/>
            <person name="Bristow J."/>
            <person name="Eisen J.A."/>
            <person name="Markowitz V."/>
            <person name="Hugenholtz P."/>
            <person name="Kyrpides N.C."/>
            <person name="Klenk H.P."/>
        </authorList>
    </citation>
    <scope>NUCLEOTIDE SEQUENCE [LARGE SCALE GENOMIC DNA]</scope>
    <source>
        <strain evidence="8">ATCC BAA-972 / CDC 1076 / CIP 108378 / DSM 44985 / JCM 13578</strain>
    </source>
</reference>
<dbReference type="InterPro" id="IPR003593">
    <property type="entry name" value="AAA+_ATPase"/>
</dbReference>
<dbReference type="PANTHER" id="PTHR43335:SF4">
    <property type="entry name" value="ABC TRANSPORTER, ATP-BINDING PROTEIN"/>
    <property type="match status" value="1"/>
</dbReference>
<dbReference type="HOGENOM" id="CLU_000604_1_2_11"/>
<dbReference type="eggNOG" id="COG1131">
    <property type="taxonomic scope" value="Bacteria"/>
</dbReference>
<evidence type="ECO:0000313" key="8">
    <source>
        <dbReference type="Proteomes" id="UP000002247"/>
    </source>
</evidence>
<evidence type="ECO:0000256" key="4">
    <source>
        <dbReference type="ARBA" id="ARBA00022840"/>
    </source>
</evidence>
<dbReference type="Proteomes" id="UP000002247">
    <property type="component" value="Chromosome"/>
</dbReference>
<dbReference type="GO" id="GO:0005524">
    <property type="term" value="F:ATP binding"/>
    <property type="evidence" value="ECO:0007669"/>
    <property type="project" value="UniProtKB-KW"/>
</dbReference>
<evidence type="ECO:0000259" key="6">
    <source>
        <dbReference type="PROSITE" id="PS50893"/>
    </source>
</evidence>
<evidence type="ECO:0000313" key="7">
    <source>
        <dbReference type="EMBL" id="ADG97708.1"/>
    </source>
</evidence>
<dbReference type="PANTHER" id="PTHR43335">
    <property type="entry name" value="ABC TRANSPORTER, ATP-BINDING PROTEIN"/>
    <property type="match status" value="1"/>
</dbReference>
<accession>D6ZFI4</accession>
<evidence type="ECO:0000256" key="5">
    <source>
        <dbReference type="SAM" id="MobiDB-lite"/>
    </source>
</evidence>
<feature type="region of interest" description="Disordered" evidence="5">
    <location>
        <begin position="316"/>
        <end position="346"/>
    </location>
</feature>
<dbReference type="InterPro" id="IPR027417">
    <property type="entry name" value="P-loop_NTPase"/>
</dbReference>
<sequence>MTDEASPHRTAPPVEARGLTKRYGSRTAVADLSFTLEPGRVTGFLGPNGAGKSTTLRMIVGLDAPNAGSASIFGKPYRLLAHPLKTVGALLDAKWAHPSRSVQNHLRWIAAAGGIPASRVAQVLDLVGLASVAKLPARQLSLGMAQRVGVAAALLGEPDVLLFDEPVNGLDPEGVTWIRSLIKELARRGAAVLVSSHLLAEMALTADHLVVIGRGRLIADCSVEEFIDRATDDVVLVRSPQADALSAELQRLGHRVEHGQDGALAVHDATSADVGELAARNGFVLHELTVRRASLEEAYLKLTESAVEYHSRALPEQTAAGAPPASGGGSGTSGTADSPGTAGGAQ</sequence>
<organism evidence="7 8">
    <name type="scientific">Segniliparus rotundus (strain ATCC BAA-972 / CDC 1076 / CIP 108378 / DSM 44985 / JCM 13578)</name>
    <dbReference type="NCBI Taxonomy" id="640132"/>
    <lineage>
        <taxon>Bacteria</taxon>
        <taxon>Bacillati</taxon>
        <taxon>Actinomycetota</taxon>
        <taxon>Actinomycetes</taxon>
        <taxon>Mycobacteriales</taxon>
        <taxon>Segniliparaceae</taxon>
        <taxon>Segniliparus</taxon>
    </lineage>
</organism>
<proteinExistence type="inferred from homology"/>
<dbReference type="InterPro" id="IPR017871">
    <property type="entry name" value="ABC_transporter-like_CS"/>
</dbReference>
<name>D6ZFI4_SEGRD</name>
<dbReference type="SUPFAM" id="SSF52540">
    <property type="entry name" value="P-loop containing nucleoside triphosphate hydrolases"/>
    <property type="match status" value="1"/>
</dbReference>
<evidence type="ECO:0000256" key="3">
    <source>
        <dbReference type="ARBA" id="ARBA00022741"/>
    </source>
</evidence>
<dbReference type="OrthoDB" id="9804819at2"/>
<protein>
    <submittedName>
        <fullName evidence="7">ABC transporter related protein</fullName>
    </submittedName>
</protein>
<dbReference type="EMBL" id="CP001958">
    <property type="protein sequence ID" value="ADG97708.1"/>
    <property type="molecule type" value="Genomic_DNA"/>
</dbReference>
<keyword evidence="8" id="KW-1185">Reference proteome</keyword>
<evidence type="ECO:0000256" key="1">
    <source>
        <dbReference type="ARBA" id="ARBA00005417"/>
    </source>
</evidence>
<dbReference type="AlphaFoldDB" id="D6ZFI4"/>
<comment type="similarity">
    <text evidence="1">Belongs to the ABC transporter superfamily.</text>
</comment>
<keyword evidence="2" id="KW-0813">Transport</keyword>
<keyword evidence="3" id="KW-0547">Nucleotide-binding</keyword>
<dbReference type="InterPro" id="IPR003439">
    <property type="entry name" value="ABC_transporter-like_ATP-bd"/>
</dbReference>
<keyword evidence="4" id="KW-0067">ATP-binding</keyword>
<dbReference type="STRING" id="640132.Srot_1238"/>
<dbReference type="SMART" id="SM00382">
    <property type="entry name" value="AAA"/>
    <property type="match status" value="1"/>
</dbReference>
<evidence type="ECO:0000256" key="2">
    <source>
        <dbReference type="ARBA" id="ARBA00022448"/>
    </source>
</evidence>
<gene>
    <name evidence="7" type="ordered locus">Srot_1238</name>
</gene>
<dbReference type="KEGG" id="srt:Srot_1238"/>
<dbReference type="Pfam" id="PF00005">
    <property type="entry name" value="ABC_tran"/>
    <property type="match status" value="1"/>
</dbReference>
<feature type="domain" description="ABC transporter" evidence="6">
    <location>
        <begin position="14"/>
        <end position="239"/>
    </location>
</feature>
<dbReference type="RefSeq" id="WP_013138164.1">
    <property type="nucleotide sequence ID" value="NC_014168.1"/>
</dbReference>
<dbReference type="PROSITE" id="PS50893">
    <property type="entry name" value="ABC_TRANSPORTER_2"/>
    <property type="match status" value="1"/>
</dbReference>
<dbReference type="PROSITE" id="PS00211">
    <property type="entry name" value="ABC_TRANSPORTER_1"/>
    <property type="match status" value="1"/>
</dbReference>
<dbReference type="GO" id="GO:0016887">
    <property type="term" value="F:ATP hydrolysis activity"/>
    <property type="evidence" value="ECO:0007669"/>
    <property type="project" value="InterPro"/>
</dbReference>
<dbReference type="Gene3D" id="3.40.50.300">
    <property type="entry name" value="P-loop containing nucleotide triphosphate hydrolases"/>
    <property type="match status" value="1"/>
</dbReference>